<evidence type="ECO:0000256" key="7">
    <source>
        <dbReference type="PROSITE-ProRule" id="PRU00283"/>
    </source>
</evidence>
<dbReference type="SUPFAM" id="SSF52540">
    <property type="entry name" value="P-loop containing nucleoside triphosphate hydrolases"/>
    <property type="match status" value="1"/>
</dbReference>
<dbReference type="PROSITE" id="PS50067">
    <property type="entry name" value="KINESIN_MOTOR_2"/>
    <property type="match status" value="1"/>
</dbReference>
<dbReference type="GO" id="GO:0051231">
    <property type="term" value="P:spindle elongation"/>
    <property type="evidence" value="ECO:0007669"/>
    <property type="project" value="TreeGrafter"/>
</dbReference>
<dbReference type="InterPro" id="IPR027417">
    <property type="entry name" value="P-loop_NTPase"/>
</dbReference>
<dbReference type="Gene3D" id="3.40.850.10">
    <property type="entry name" value="Kinesin motor domain"/>
    <property type="match status" value="1"/>
</dbReference>
<dbReference type="InterPro" id="IPR001752">
    <property type="entry name" value="Kinesin_motor_dom"/>
</dbReference>
<accession>A0A7R8D9R2</accession>
<organism evidence="9 10">
    <name type="scientific">Lepeophtheirus salmonis</name>
    <name type="common">Salmon louse</name>
    <name type="synonym">Caligus salmonis</name>
    <dbReference type="NCBI Taxonomy" id="72036"/>
    <lineage>
        <taxon>Eukaryota</taxon>
        <taxon>Metazoa</taxon>
        <taxon>Ecdysozoa</taxon>
        <taxon>Arthropoda</taxon>
        <taxon>Crustacea</taxon>
        <taxon>Multicrustacea</taxon>
        <taxon>Hexanauplia</taxon>
        <taxon>Copepoda</taxon>
        <taxon>Siphonostomatoida</taxon>
        <taxon>Caligidae</taxon>
        <taxon>Lepeophtheirus</taxon>
    </lineage>
</organism>
<evidence type="ECO:0000256" key="1">
    <source>
        <dbReference type="ARBA" id="ARBA00004245"/>
    </source>
</evidence>
<comment type="similarity">
    <text evidence="7">Belongs to the TRAFAC class myosin-kinesin ATPase superfamily. Kinesin family.</text>
</comment>
<comment type="subcellular location">
    <subcellularLocation>
        <location evidence="1">Cytoplasm</location>
        <location evidence="1">Cytoskeleton</location>
    </subcellularLocation>
</comment>
<dbReference type="Proteomes" id="UP000675881">
    <property type="component" value="Chromosome 9"/>
</dbReference>
<evidence type="ECO:0000256" key="3">
    <source>
        <dbReference type="ARBA" id="ARBA00022741"/>
    </source>
</evidence>
<dbReference type="GO" id="GO:0007018">
    <property type="term" value="P:microtubule-based movement"/>
    <property type="evidence" value="ECO:0007669"/>
    <property type="project" value="InterPro"/>
</dbReference>
<keyword evidence="6" id="KW-0206">Cytoskeleton</keyword>
<evidence type="ECO:0000313" key="10">
    <source>
        <dbReference type="Proteomes" id="UP000675881"/>
    </source>
</evidence>
<keyword evidence="10" id="KW-1185">Reference proteome</keyword>
<dbReference type="GO" id="GO:0005524">
    <property type="term" value="F:ATP binding"/>
    <property type="evidence" value="ECO:0007669"/>
    <property type="project" value="UniProtKB-KW"/>
</dbReference>
<keyword evidence="4" id="KW-0067">ATP-binding</keyword>
<sequence length="163" mass="18565">MNKDFLVFKFHLVELAMPERHKKTKTTVEILKEGIDINKGILAFGNVIIVLGEGTYPSGYNHTRLLQNSIGGNSHTLMTDYSSNSDLNLYGTISTLRYSDRAKQITNNREGKEIDELKNEIVNLKTHLDGRVNESTDLLDKEYEYADLQDSINELKNENKELS</sequence>
<name>A0A7R8D9R2_LEPSM</name>
<dbReference type="AlphaFoldDB" id="A0A7R8D9R2"/>
<evidence type="ECO:0000256" key="5">
    <source>
        <dbReference type="ARBA" id="ARBA00023054"/>
    </source>
</evidence>
<dbReference type="GO" id="GO:0003777">
    <property type="term" value="F:microtubule motor activity"/>
    <property type="evidence" value="ECO:0007669"/>
    <property type="project" value="InterPro"/>
</dbReference>
<dbReference type="OrthoDB" id="3176171at2759"/>
<evidence type="ECO:0000256" key="2">
    <source>
        <dbReference type="ARBA" id="ARBA00022490"/>
    </source>
</evidence>
<protein>
    <submittedName>
        <fullName evidence="9">KIF4_21_27</fullName>
    </submittedName>
</protein>
<feature type="coiled-coil region" evidence="8">
    <location>
        <begin position="107"/>
        <end position="158"/>
    </location>
</feature>
<evidence type="ECO:0000313" key="9">
    <source>
        <dbReference type="EMBL" id="CAF3047192.1"/>
    </source>
</evidence>
<dbReference type="PANTHER" id="PTHR47969">
    <property type="entry name" value="CHROMOSOME-ASSOCIATED KINESIN KIF4A-RELATED"/>
    <property type="match status" value="1"/>
</dbReference>
<dbReference type="Pfam" id="PF00225">
    <property type="entry name" value="Kinesin"/>
    <property type="match status" value="1"/>
</dbReference>
<keyword evidence="5 8" id="KW-0175">Coiled coil</keyword>
<keyword evidence="2" id="KW-0963">Cytoplasm</keyword>
<dbReference type="InterPro" id="IPR036961">
    <property type="entry name" value="Kinesin_motor_dom_sf"/>
</dbReference>
<comment type="caution">
    <text evidence="7">Lacks conserved residue(s) required for the propagation of feature annotation.</text>
</comment>
<keyword evidence="3" id="KW-0547">Nucleotide-binding</keyword>
<dbReference type="GO" id="GO:0007052">
    <property type="term" value="P:mitotic spindle organization"/>
    <property type="evidence" value="ECO:0007669"/>
    <property type="project" value="TreeGrafter"/>
</dbReference>
<dbReference type="EMBL" id="HG994588">
    <property type="protein sequence ID" value="CAF3047192.1"/>
    <property type="molecule type" value="Genomic_DNA"/>
</dbReference>
<dbReference type="GO" id="GO:0008017">
    <property type="term" value="F:microtubule binding"/>
    <property type="evidence" value="ECO:0007669"/>
    <property type="project" value="InterPro"/>
</dbReference>
<evidence type="ECO:0000256" key="8">
    <source>
        <dbReference type="SAM" id="Coils"/>
    </source>
</evidence>
<evidence type="ECO:0000256" key="6">
    <source>
        <dbReference type="ARBA" id="ARBA00023212"/>
    </source>
</evidence>
<dbReference type="GO" id="GO:0005875">
    <property type="term" value="C:microtubule associated complex"/>
    <property type="evidence" value="ECO:0007669"/>
    <property type="project" value="TreeGrafter"/>
</dbReference>
<dbReference type="PANTHER" id="PTHR47969:SF15">
    <property type="entry name" value="CHROMOSOME-ASSOCIATED KINESIN KIF4A-RELATED"/>
    <property type="match status" value="1"/>
</dbReference>
<evidence type="ECO:0000256" key="4">
    <source>
        <dbReference type="ARBA" id="ARBA00022840"/>
    </source>
</evidence>
<dbReference type="InterPro" id="IPR027640">
    <property type="entry name" value="Kinesin-like_fam"/>
</dbReference>
<reference evidence="9" key="1">
    <citation type="submission" date="2021-02" db="EMBL/GenBank/DDBJ databases">
        <authorList>
            <person name="Bekaert M."/>
        </authorList>
    </citation>
    <scope>NUCLEOTIDE SEQUENCE</scope>
    <source>
        <strain evidence="9">IoA-00</strain>
    </source>
</reference>
<gene>
    <name evidence="9" type="ORF">LSAA_14720</name>
</gene>
<proteinExistence type="inferred from homology"/>